<feature type="region of interest" description="Disordered" evidence="1">
    <location>
        <begin position="95"/>
        <end position="130"/>
    </location>
</feature>
<dbReference type="EMBL" id="JAGRRH010000006">
    <property type="protein sequence ID" value="KAG7368616.1"/>
    <property type="molecule type" value="Genomic_DNA"/>
</dbReference>
<feature type="compositionally biased region" description="Polar residues" evidence="1">
    <location>
        <begin position="1"/>
        <end position="13"/>
    </location>
</feature>
<dbReference type="Proteomes" id="UP000693970">
    <property type="component" value="Unassembled WGS sequence"/>
</dbReference>
<keyword evidence="2" id="KW-0812">Transmembrane</keyword>
<gene>
    <name evidence="3" type="ORF">IV203_031359</name>
</gene>
<keyword evidence="4" id="KW-1185">Reference proteome</keyword>
<proteinExistence type="predicted"/>
<evidence type="ECO:0000256" key="2">
    <source>
        <dbReference type="SAM" id="Phobius"/>
    </source>
</evidence>
<feature type="transmembrane region" description="Helical" evidence="2">
    <location>
        <begin position="145"/>
        <end position="169"/>
    </location>
</feature>
<evidence type="ECO:0000313" key="3">
    <source>
        <dbReference type="EMBL" id="KAG7368616.1"/>
    </source>
</evidence>
<sequence length="429" mass="46533">MSSNNHSDASTVFETVDMMDTKPSAKRSPPTIPTSTSNDGISLTMIDPEISETVPEDEMVSISLPFEESLKAVAPEEAPSNPIDIDKTTVMAGGEEDDVETASSKDGLVKPSTTKNGTKKKPEMNPRYKDVQETGQWGDLSSREFYVAIAAFCLVIIAVILVVVFLVILPDNDNGSADLVVPSPAPTIPPTEILPTEELALVLAALQASPFTAPLLEGPQLPANPIFYQGFIDDNAGTPQQKALDWLLFQDKLKDPEQSVMRFALASFYFQMDGPNWASSEGWLTSAPLCQWEHISCDSRSVLQEMDFEEKNLSGTIPLEVVLLAGTGIQSFILSNNNVSGTIPGGIFASLPRLGILYLDDNALTGTVPAELVMDGRIHTLYVQGNQLAGDWPVEFCTDGTKLMKFGLDCDKLVCDPECCTPFECYYSS</sequence>
<keyword evidence="2" id="KW-0472">Membrane</keyword>
<dbReference type="PANTHER" id="PTHR48010:SF58">
    <property type="entry name" value="RECEPTOR PROTEIN KINASE-LIKE PROTEIN ZAR1"/>
    <property type="match status" value="1"/>
</dbReference>
<dbReference type="AlphaFoldDB" id="A0A9K3LWY5"/>
<name>A0A9K3LWY5_9STRA</name>
<accession>A0A9K3LWY5</accession>
<reference evidence="3" key="1">
    <citation type="journal article" date="2021" name="Sci. Rep.">
        <title>Diploid genomic architecture of Nitzschia inconspicua, an elite biomass production diatom.</title>
        <authorList>
            <person name="Oliver A."/>
            <person name="Podell S."/>
            <person name="Pinowska A."/>
            <person name="Traller J.C."/>
            <person name="Smith S.R."/>
            <person name="McClure R."/>
            <person name="Beliaev A."/>
            <person name="Bohutskyi P."/>
            <person name="Hill E.A."/>
            <person name="Rabines A."/>
            <person name="Zheng H."/>
            <person name="Allen L.Z."/>
            <person name="Kuo A."/>
            <person name="Grigoriev I.V."/>
            <person name="Allen A.E."/>
            <person name="Hazlebeck D."/>
            <person name="Allen E.E."/>
        </authorList>
    </citation>
    <scope>NUCLEOTIDE SEQUENCE</scope>
    <source>
        <strain evidence="3">Hildebrandi</strain>
    </source>
</reference>
<evidence type="ECO:0000313" key="4">
    <source>
        <dbReference type="Proteomes" id="UP000693970"/>
    </source>
</evidence>
<feature type="compositionally biased region" description="Basic and acidic residues" evidence="1">
    <location>
        <begin position="120"/>
        <end position="130"/>
    </location>
</feature>
<keyword evidence="2" id="KW-1133">Transmembrane helix</keyword>
<dbReference type="InterPro" id="IPR050994">
    <property type="entry name" value="At_inactive_RLKs"/>
</dbReference>
<dbReference type="OrthoDB" id="49138at2759"/>
<comment type="caution">
    <text evidence="3">The sequence shown here is derived from an EMBL/GenBank/DDBJ whole genome shotgun (WGS) entry which is preliminary data.</text>
</comment>
<organism evidence="3 4">
    <name type="scientific">Nitzschia inconspicua</name>
    <dbReference type="NCBI Taxonomy" id="303405"/>
    <lineage>
        <taxon>Eukaryota</taxon>
        <taxon>Sar</taxon>
        <taxon>Stramenopiles</taxon>
        <taxon>Ochrophyta</taxon>
        <taxon>Bacillariophyta</taxon>
        <taxon>Bacillariophyceae</taxon>
        <taxon>Bacillariophycidae</taxon>
        <taxon>Bacillariales</taxon>
        <taxon>Bacillariaceae</taxon>
        <taxon>Nitzschia</taxon>
    </lineage>
</organism>
<dbReference type="PANTHER" id="PTHR48010">
    <property type="entry name" value="OS05G0588300 PROTEIN"/>
    <property type="match status" value="1"/>
</dbReference>
<feature type="region of interest" description="Disordered" evidence="1">
    <location>
        <begin position="1"/>
        <end position="42"/>
    </location>
</feature>
<evidence type="ECO:0000256" key="1">
    <source>
        <dbReference type="SAM" id="MobiDB-lite"/>
    </source>
</evidence>
<protein>
    <submittedName>
        <fullName evidence="3">Two component regulator</fullName>
    </submittedName>
</protein>
<reference evidence="3" key="2">
    <citation type="submission" date="2021-04" db="EMBL/GenBank/DDBJ databases">
        <authorList>
            <person name="Podell S."/>
        </authorList>
    </citation>
    <scope>NUCLEOTIDE SEQUENCE</scope>
    <source>
        <strain evidence="3">Hildebrandi</strain>
    </source>
</reference>